<dbReference type="RefSeq" id="WP_191324626.1">
    <property type="nucleotide sequence ID" value="NZ_BMZP01000010.1"/>
</dbReference>
<sequence>MSSRQDQRVAEGATAIQSQRDTIVNQGLSSNDFRSIVESLFDQMPKFIETALTAMDVRLNAFEDSLIKRFDHDATAKREAFSDPDFLHIVIEAQRAYARTGDPETHGTLVDLIAKRSSEDTRSRRAFAINEAITVVSRLTKNDMSELAFAFYARHTKNPAINDLSSFCANLNAYIYELLDDLETDRDSYEYLVSQRCTAISALEISLLDIWRQVYPGLFMKGFSAEEVDKIVEDSTPDVKFLLTPSEFDPSRRRPRAISLEELLSIYRTPSVSEEHVRRIWSQAIASLADDDAIVQKLKPECPRIEEVIYKWNSSSLKSLDLTTIGKVIGHARLTQIPTFENADLSIWIK</sequence>
<comment type="caution">
    <text evidence="1">The sequence shown here is derived from an EMBL/GenBank/DDBJ whole genome shotgun (WGS) entry which is preliminary data.</text>
</comment>
<evidence type="ECO:0000313" key="1">
    <source>
        <dbReference type="EMBL" id="MFC3673846.1"/>
    </source>
</evidence>
<name>A0ABV7VB25_9SPHN</name>
<dbReference type="Proteomes" id="UP001595683">
    <property type="component" value="Unassembled WGS sequence"/>
</dbReference>
<organism evidence="1 2">
    <name type="scientific">Novosphingobium pokkalii</name>
    <dbReference type="NCBI Taxonomy" id="1770194"/>
    <lineage>
        <taxon>Bacteria</taxon>
        <taxon>Pseudomonadati</taxon>
        <taxon>Pseudomonadota</taxon>
        <taxon>Alphaproteobacteria</taxon>
        <taxon>Sphingomonadales</taxon>
        <taxon>Sphingomonadaceae</taxon>
        <taxon>Novosphingobium</taxon>
    </lineage>
</organism>
<dbReference type="EMBL" id="JBHRYE010000053">
    <property type="protein sequence ID" value="MFC3673846.1"/>
    <property type="molecule type" value="Genomic_DNA"/>
</dbReference>
<protein>
    <submittedName>
        <fullName evidence="1">LPO_1073/Vpar_1526 family protein</fullName>
    </submittedName>
</protein>
<keyword evidence="2" id="KW-1185">Reference proteome</keyword>
<gene>
    <name evidence="1" type="ORF">ACFOOT_20700</name>
</gene>
<dbReference type="NCBIfam" id="NF045477">
    <property type="entry name" value="LPO_1073_dom"/>
    <property type="match status" value="1"/>
</dbReference>
<evidence type="ECO:0000313" key="2">
    <source>
        <dbReference type="Proteomes" id="UP001595683"/>
    </source>
</evidence>
<reference evidence="2" key="1">
    <citation type="journal article" date="2019" name="Int. J. Syst. Evol. Microbiol.">
        <title>The Global Catalogue of Microorganisms (GCM) 10K type strain sequencing project: providing services to taxonomists for standard genome sequencing and annotation.</title>
        <authorList>
            <consortium name="The Broad Institute Genomics Platform"/>
            <consortium name="The Broad Institute Genome Sequencing Center for Infectious Disease"/>
            <person name="Wu L."/>
            <person name="Ma J."/>
        </authorList>
    </citation>
    <scope>NUCLEOTIDE SEQUENCE [LARGE SCALE GENOMIC DNA]</scope>
    <source>
        <strain evidence="2">KCTC 42224</strain>
    </source>
</reference>
<dbReference type="InterPro" id="IPR053773">
    <property type="entry name" value="Vpar_1526-like"/>
</dbReference>
<accession>A0ABV7VB25</accession>
<proteinExistence type="predicted"/>